<accession>A0A8S0Z208</accession>
<dbReference type="GO" id="GO:0005634">
    <property type="term" value="C:nucleus"/>
    <property type="evidence" value="ECO:0007669"/>
    <property type="project" value="TreeGrafter"/>
</dbReference>
<organism evidence="2 3">
    <name type="scientific">Arctia plantaginis</name>
    <name type="common">Wood tiger moth</name>
    <name type="synonym">Phalaena plantaginis</name>
    <dbReference type="NCBI Taxonomy" id="874455"/>
    <lineage>
        <taxon>Eukaryota</taxon>
        <taxon>Metazoa</taxon>
        <taxon>Ecdysozoa</taxon>
        <taxon>Arthropoda</taxon>
        <taxon>Hexapoda</taxon>
        <taxon>Insecta</taxon>
        <taxon>Pterygota</taxon>
        <taxon>Neoptera</taxon>
        <taxon>Endopterygota</taxon>
        <taxon>Lepidoptera</taxon>
        <taxon>Glossata</taxon>
        <taxon>Ditrysia</taxon>
        <taxon>Noctuoidea</taxon>
        <taxon>Erebidae</taxon>
        <taxon>Arctiinae</taxon>
        <taxon>Arctia</taxon>
    </lineage>
</organism>
<dbReference type="EMBL" id="CADEBC010000232">
    <property type="protein sequence ID" value="CAB3227014.1"/>
    <property type="molecule type" value="Genomic_DNA"/>
</dbReference>
<keyword evidence="3" id="KW-1185">Reference proteome</keyword>
<dbReference type="Pfam" id="PF13671">
    <property type="entry name" value="AAA_33"/>
    <property type="match status" value="1"/>
</dbReference>
<dbReference type="InterPro" id="IPR036063">
    <property type="entry name" value="Smr_dom_sf"/>
</dbReference>
<evidence type="ECO:0000256" key="1">
    <source>
        <dbReference type="SAM" id="MobiDB-lite"/>
    </source>
</evidence>
<dbReference type="GO" id="GO:0004519">
    <property type="term" value="F:endonuclease activity"/>
    <property type="evidence" value="ECO:0007669"/>
    <property type="project" value="TreeGrafter"/>
</dbReference>
<reference evidence="2 3" key="1">
    <citation type="submission" date="2020-04" db="EMBL/GenBank/DDBJ databases">
        <authorList>
            <person name="Wallbank WR R."/>
            <person name="Pardo Diaz C."/>
            <person name="Kozak K."/>
            <person name="Martin S."/>
            <person name="Jiggins C."/>
            <person name="Moest M."/>
            <person name="Warren A I."/>
            <person name="Byers J.R.P. K."/>
            <person name="Montejo-Kovacevich G."/>
            <person name="Yen C E."/>
        </authorList>
    </citation>
    <scope>NUCLEOTIDE SEQUENCE [LARGE SCALE GENOMIC DNA]</scope>
</reference>
<dbReference type="Gene3D" id="3.30.1370.110">
    <property type="match status" value="1"/>
</dbReference>
<gene>
    <name evidence="2" type="ORF">APLA_LOCUS3190</name>
</gene>
<evidence type="ECO:0008006" key="4">
    <source>
        <dbReference type="Google" id="ProtNLM"/>
    </source>
</evidence>
<protein>
    <recommendedName>
        <fullName evidence="4">Smr domain-containing protein</fullName>
    </recommendedName>
</protein>
<proteinExistence type="predicted"/>
<dbReference type="PANTHER" id="PTHR46535">
    <property type="entry name" value="NEDD4-BINDING PROTEIN 2"/>
    <property type="match status" value="1"/>
</dbReference>
<dbReference type="InterPro" id="IPR052772">
    <property type="entry name" value="Endo/PolyKinase_Domain-Protein"/>
</dbReference>
<dbReference type="InterPro" id="IPR027417">
    <property type="entry name" value="P-loop_NTPase"/>
</dbReference>
<sequence length="592" mass="68050">MEPQRDEESDFNIIVIDRLVDMVLFCLSKIVITALVSSFGGNGQLCVDQIPKRINDGTITSTKDHRDSISQSTQPQCISQNRVTSISHERTTQSTNVVPKDITQRTVAPSRYFLTDQIRNIISHNKNGSRIMIIMRGLPGSGKSHLARLIVETLIGPSLSSYNSHVFSSDHYFMVRGKYQYDKSHISNAHSWNLNRVKESAIQGLSPIIIDNTNIDIWEMRPYVEEALKNGYIIEVVEPLTPWAKIPRQLFNMNIHRVPLQKIERMFKNYAENITSEILLHALGINYSKNMVPPVLRSIPVIPPIPAENKSYLISYSEATSFLENVQNEARDHLLQSSKQSYQNSHEQQKDVEDSGQDRVYEISALNIFHEQICGENINIDMSTVQQYRDDTEKHLVLKNRHMQKAAVHKQRGMTKEADLCLEKANFFEKRYELARNEAVASLIQYHAAGNINSVTVNLHFYRVKEAIEVIDVFLDGHIRRLRDLNIRNVMLFFITGRGLHSPGPPKVKLACMERLRERGLYFKDQKRCDLDIKRDSLSRENLKDNYNHRNGVLTCPDCPRTFSAKIGYHECNPGMLRSIVDNHTRFTYQIT</sequence>
<dbReference type="PANTHER" id="PTHR46535:SF1">
    <property type="entry name" value="NEDD4-BINDING PROTEIN 2"/>
    <property type="match status" value="1"/>
</dbReference>
<name>A0A8S0Z208_ARCPL</name>
<comment type="caution">
    <text evidence="2">The sequence shown here is derived from an EMBL/GenBank/DDBJ whole genome shotgun (WGS) entry which is preliminary data.</text>
</comment>
<dbReference type="OrthoDB" id="3231855at2759"/>
<dbReference type="Gene3D" id="3.40.50.300">
    <property type="entry name" value="P-loop containing nucleotide triphosphate hydrolases"/>
    <property type="match status" value="1"/>
</dbReference>
<feature type="compositionally biased region" description="Polar residues" evidence="1">
    <location>
        <begin position="69"/>
        <end position="96"/>
    </location>
</feature>
<dbReference type="Proteomes" id="UP000494106">
    <property type="component" value="Unassembled WGS sequence"/>
</dbReference>
<evidence type="ECO:0000313" key="3">
    <source>
        <dbReference type="Proteomes" id="UP000494106"/>
    </source>
</evidence>
<dbReference type="SUPFAM" id="SSF160443">
    <property type="entry name" value="SMR domain-like"/>
    <property type="match status" value="1"/>
</dbReference>
<feature type="region of interest" description="Disordered" evidence="1">
    <location>
        <begin position="58"/>
        <end position="96"/>
    </location>
</feature>
<evidence type="ECO:0000313" key="2">
    <source>
        <dbReference type="EMBL" id="CAB3227014.1"/>
    </source>
</evidence>
<dbReference type="SUPFAM" id="SSF52540">
    <property type="entry name" value="P-loop containing nucleoside triphosphate hydrolases"/>
    <property type="match status" value="1"/>
</dbReference>
<dbReference type="AlphaFoldDB" id="A0A8S0Z208"/>